<name>G0PDP6_CAEBE</name>
<proteinExistence type="predicted"/>
<protein>
    <submittedName>
        <fullName evidence="2">Uncharacterized protein</fullName>
    </submittedName>
</protein>
<dbReference type="Proteomes" id="UP000008068">
    <property type="component" value="Unassembled WGS sequence"/>
</dbReference>
<feature type="coiled-coil region" evidence="1">
    <location>
        <begin position="270"/>
        <end position="301"/>
    </location>
</feature>
<evidence type="ECO:0000313" key="2">
    <source>
        <dbReference type="EMBL" id="EGT51931.1"/>
    </source>
</evidence>
<reference evidence="3" key="1">
    <citation type="submission" date="2011-07" db="EMBL/GenBank/DDBJ databases">
        <authorList>
            <consortium name="Caenorhabditis brenneri Sequencing and Analysis Consortium"/>
            <person name="Wilson R.K."/>
        </authorList>
    </citation>
    <scope>NUCLEOTIDE SEQUENCE [LARGE SCALE GENOMIC DNA]</scope>
    <source>
        <strain evidence="3">PB2801</strain>
    </source>
</reference>
<evidence type="ECO:0000313" key="3">
    <source>
        <dbReference type="Proteomes" id="UP000008068"/>
    </source>
</evidence>
<dbReference type="HOGENOM" id="CLU_814396_0_0_1"/>
<gene>
    <name evidence="2" type="ORF">CAEBREN_24868</name>
</gene>
<sequence>MDIEIEDCSVFWSPPPTPPPTPPPAYIYRSPWIFALRRGMEKVRPIRQYTLEDLIRLEEKIKWLQEDLHEERLLRERIERERQQWLDELTDRLDDEDEEEEEEEPKIFWERLLGLYIQLRLLEERDRERRRLIEEEEQEEEEEPKISKFYSIPGTCRSKDPQNRIRKNLHNLMYFYSTFPIMITFMDNIFEDDSEEDSDFEEEIEDCSVFWSPPPTPPPFELPGNARHIAHYHGIALEELEAMRPDEIRQLHREYREGLVEDLTRCLDRRRAIEEGIARLKADLEEYRNRYDAQEEQEEEEEPKEKFYSIRGYCGSKDPQNRIRKNLHNLMYFYSTFPIMM</sequence>
<feature type="coiled-coil region" evidence="1">
    <location>
        <begin position="54"/>
        <end position="88"/>
    </location>
</feature>
<dbReference type="AlphaFoldDB" id="G0PDP6"/>
<keyword evidence="1" id="KW-0175">Coiled coil</keyword>
<keyword evidence="3" id="KW-1185">Reference proteome</keyword>
<organism evidence="3">
    <name type="scientific">Caenorhabditis brenneri</name>
    <name type="common">Nematode worm</name>
    <dbReference type="NCBI Taxonomy" id="135651"/>
    <lineage>
        <taxon>Eukaryota</taxon>
        <taxon>Metazoa</taxon>
        <taxon>Ecdysozoa</taxon>
        <taxon>Nematoda</taxon>
        <taxon>Chromadorea</taxon>
        <taxon>Rhabditida</taxon>
        <taxon>Rhabditina</taxon>
        <taxon>Rhabditomorpha</taxon>
        <taxon>Rhabditoidea</taxon>
        <taxon>Rhabditidae</taxon>
        <taxon>Peloderinae</taxon>
        <taxon>Caenorhabditis</taxon>
    </lineage>
</organism>
<accession>G0PDP6</accession>
<dbReference type="EMBL" id="GL380284">
    <property type="protein sequence ID" value="EGT51931.1"/>
    <property type="molecule type" value="Genomic_DNA"/>
</dbReference>
<evidence type="ECO:0000256" key="1">
    <source>
        <dbReference type="SAM" id="Coils"/>
    </source>
</evidence>
<dbReference type="InParanoid" id="G0PDP6"/>